<dbReference type="Proteomes" id="UP000248926">
    <property type="component" value="Unassembled WGS sequence"/>
</dbReference>
<dbReference type="InterPro" id="IPR028098">
    <property type="entry name" value="Glyco_trans_4-like_N"/>
</dbReference>
<reference evidence="3 4" key="1">
    <citation type="journal article" date="2018" name="Genet. Mol. Biol.">
        <title>The genome sequence of Dyella jiangningensis FCAV SCS01 from a lignocellulose-decomposing microbial consortium metagenome reveals potential for biotechnological applications.</title>
        <authorList>
            <person name="Desiderato J.G."/>
            <person name="Alvarenga D.O."/>
            <person name="Constancio M.T.L."/>
            <person name="Alves L.M.C."/>
            <person name="Varani A.M."/>
        </authorList>
    </citation>
    <scope>NUCLEOTIDE SEQUENCE [LARGE SCALE GENOMIC DNA]</scope>
    <source>
        <strain evidence="3 4">FCAV SCS01</strain>
    </source>
</reference>
<evidence type="ECO:0000313" key="3">
    <source>
        <dbReference type="EMBL" id="RAO77514.1"/>
    </source>
</evidence>
<keyword evidence="3" id="KW-0808">Transferase</keyword>
<dbReference type="Gene3D" id="3.40.50.2000">
    <property type="entry name" value="Glycogen Phosphorylase B"/>
    <property type="match status" value="2"/>
</dbReference>
<proteinExistence type="predicted"/>
<evidence type="ECO:0000313" key="4">
    <source>
        <dbReference type="Proteomes" id="UP000248926"/>
    </source>
</evidence>
<dbReference type="GO" id="GO:0016758">
    <property type="term" value="F:hexosyltransferase activity"/>
    <property type="evidence" value="ECO:0007669"/>
    <property type="project" value="TreeGrafter"/>
</dbReference>
<feature type="domain" description="Glycosyltransferase subfamily 4-like N-terminal" evidence="2">
    <location>
        <begin position="14"/>
        <end position="161"/>
    </location>
</feature>
<sequence length="370" mass="40958">MKLLFVGTNPENTGAATHFVTLAKAMAEAGHEVEAIVSRKGLIGEGLAAAGVPTFVSSFRNVHDLRGYSMVMRRIAAFSPDWLIGNFGKEYWPLIASGRLTHTPVALFRHRNPRMSKLSEWGVPRFANRFIAVSEFARNAYLRWGVPADRVWISYNPVDVNEFQPDAQRCSQVRREFGIADDDIVMGFVGRMHGGKGVAQLMQAANEAMRINPRLHALWVGNGPEESVLHRMADQGGFPTRHHFTGWVADTARYHRAFSFLAFPSVELETFGRVSIEAQACGVPVLGSHIGGVPETMRDGVTGFLIKPGDIPAWRDRILALCDKSLCAEMGAAARTHVVDHFSNAAVARDFEQLLRYGDEALHHYQHAPT</sequence>
<dbReference type="OrthoDB" id="5290958at2"/>
<dbReference type="PANTHER" id="PTHR45947:SF3">
    <property type="entry name" value="SULFOQUINOVOSYL TRANSFERASE SQD2"/>
    <property type="match status" value="1"/>
</dbReference>
<keyword evidence="4" id="KW-1185">Reference proteome</keyword>
<comment type="caution">
    <text evidence="3">The sequence shown here is derived from an EMBL/GenBank/DDBJ whole genome shotgun (WGS) entry which is preliminary data.</text>
</comment>
<dbReference type="InterPro" id="IPR050194">
    <property type="entry name" value="Glycosyltransferase_grp1"/>
</dbReference>
<gene>
    <name evidence="3" type="ORF">CA260_06460</name>
</gene>
<evidence type="ECO:0000259" key="2">
    <source>
        <dbReference type="Pfam" id="PF13439"/>
    </source>
</evidence>
<organism evidence="3 4">
    <name type="scientific">Dyella jiangningensis</name>
    <dbReference type="NCBI Taxonomy" id="1379159"/>
    <lineage>
        <taxon>Bacteria</taxon>
        <taxon>Pseudomonadati</taxon>
        <taxon>Pseudomonadota</taxon>
        <taxon>Gammaproteobacteria</taxon>
        <taxon>Lysobacterales</taxon>
        <taxon>Rhodanobacteraceae</taxon>
        <taxon>Dyella</taxon>
    </lineage>
</organism>
<dbReference type="Pfam" id="PF13439">
    <property type="entry name" value="Glyco_transf_4"/>
    <property type="match status" value="1"/>
</dbReference>
<name>A0A328PBR0_9GAMM</name>
<dbReference type="SUPFAM" id="SSF53756">
    <property type="entry name" value="UDP-Glycosyltransferase/glycogen phosphorylase"/>
    <property type="match status" value="1"/>
</dbReference>
<dbReference type="InterPro" id="IPR001296">
    <property type="entry name" value="Glyco_trans_1"/>
</dbReference>
<dbReference type="EMBL" id="NFZS01000001">
    <property type="protein sequence ID" value="RAO77514.1"/>
    <property type="molecule type" value="Genomic_DNA"/>
</dbReference>
<dbReference type="AlphaFoldDB" id="A0A328PBR0"/>
<dbReference type="RefSeq" id="WP_111981540.1">
    <property type="nucleotide sequence ID" value="NZ_NFZS01000001.1"/>
</dbReference>
<accession>A0A328PBR0</accession>
<feature type="domain" description="Glycosyl transferase family 1" evidence="1">
    <location>
        <begin position="174"/>
        <end position="336"/>
    </location>
</feature>
<dbReference type="Pfam" id="PF00534">
    <property type="entry name" value="Glycos_transf_1"/>
    <property type="match status" value="1"/>
</dbReference>
<protein>
    <submittedName>
        <fullName evidence="3">Glycosyl transferase family 1</fullName>
    </submittedName>
</protein>
<dbReference type="CDD" id="cd03801">
    <property type="entry name" value="GT4_PimA-like"/>
    <property type="match status" value="1"/>
</dbReference>
<dbReference type="PANTHER" id="PTHR45947">
    <property type="entry name" value="SULFOQUINOVOSYL TRANSFERASE SQD2"/>
    <property type="match status" value="1"/>
</dbReference>
<evidence type="ECO:0000259" key="1">
    <source>
        <dbReference type="Pfam" id="PF00534"/>
    </source>
</evidence>